<dbReference type="GO" id="GO:0042918">
    <property type="term" value="P:alkanesulfonate transmembrane transport"/>
    <property type="evidence" value="ECO:0007669"/>
    <property type="project" value="TreeGrafter"/>
</dbReference>
<keyword evidence="3" id="KW-0732">Signal</keyword>
<comment type="subcellular location">
    <subcellularLocation>
        <location evidence="1">Periplasm</location>
    </subcellularLocation>
</comment>
<evidence type="ECO:0000256" key="4">
    <source>
        <dbReference type="SAM" id="Phobius"/>
    </source>
</evidence>
<dbReference type="OrthoDB" id="5348911at2"/>
<dbReference type="STRING" id="568860.SAMN05421811_103714"/>
<dbReference type="Pfam" id="PF09084">
    <property type="entry name" value="NMT1"/>
    <property type="match status" value="1"/>
</dbReference>
<keyword evidence="4" id="KW-0812">Transmembrane</keyword>
<evidence type="ECO:0000256" key="3">
    <source>
        <dbReference type="ARBA" id="ARBA00022729"/>
    </source>
</evidence>
<organism evidence="6 7">
    <name type="scientific">Nonomuraea wenchangensis</name>
    <dbReference type="NCBI Taxonomy" id="568860"/>
    <lineage>
        <taxon>Bacteria</taxon>
        <taxon>Bacillati</taxon>
        <taxon>Actinomycetota</taxon>
        <taxon>Actinomycetes</taxon>
        <taxon>Streptosporangiales</taxon>
        <taxon>Streptosporangiaceae</taxon>
        <taxon>Nonomuraea</taxon>
    </lineage>
</organism>
<protein>
    <submittedName>
        <fullName evidence="6">NitT/TauT family transport system substrate-binding protein</fullName>
    </submittedName>
</protein>
<keyword evidence="7" id="KW-1185">Reference proteome</keyword>
<evidence type="ECO:0000313" key="6">
    <source>
        <dbReference type="EMBL" id="SET64764.1"/>
    </source>
</evidence>
<dbReference type="EMBL" id="FOHX01000003">
    <property type="protein sequence ID" value="SET64764.1"/>
    <property type="molecule type" value="Genomic_DNA"/>
</dbReference>
<keyword evidence="4" id="KW-0472">Membrane</keyword>
<dbReference type="SUPFAM" id="SSF53850">
    <property type="entry name" value="Periplasmic binding protein-like II"/>
    <property type="match status" value="1"/>
</dbReference>
<sequence length="359" mass="38269">MTWLGDQLGRIADEMPQHDLGATVMARYQRRRRNLIAFAAAATVVVTLLAATIGARALLAEPPAAVAPSLPPERSSISVGVVPTVESAVLIVALRMGYFREEGLSVQPMFLPGSAQGVPLLEANRLDLIQLDYATFFRATESGKHLKIVTASHQSAPGTLALVVNTTSKVRTVTGLKRKRIAVHQLGGLPSLALTAVLERAGLTSKDVVLVESPYPEMLGGLKGGRFDAALLAEPFVTVGREGGQVRVLGDAMSGDLANLQTSGMTATERWIRRNPRTLAAFQRALGKAARLVAADPELARAALPTYTKISQKVVANVTLGSYPDKVDLTHLTRIAALARAQGWLRRLPEPGEAVAKTE</sequence>
<evidence type="ECO:0000259" key="5">
    <source>
        <dbReference type="Pfam" id="PF09084"/>
    </source>
</evidence>
<dbReference type="PANTHER" id="PTHR30024:SF47">
    <property type="entry name" value="TAURINE-BINDING PERIPLASMIC PROTEIN"/>
    <property type="match status" value="1"/>
</dbReference>
<keyword evidence="4" id="KW-1133">Transmembrane helix</keyword>
<dbReference type="GO" id="GO:0042597">
    <property type="term" value="C:periplasmic space"/>
    <property type="evidence" value="ECO:0007669"/>
    <property type="project" value="UniProtKB-SubCell"/>
</dbReference>
<dbReference type="Gene3D" id="3.40.190.10">
    <property type="entry name" value="Periplasmic binding protein-like II"/>
    <property type="match status" value="2"/>
</dbReference>
<evidence type="ECO:0000313" key="7">
    <source>
        <dbReference type="Proteomes" id="UP000199361"/>
    </source>
</evidence>
<dbReference type="Proteomes" id="UP000199361">
    <property type="component" value="Unassembled WGS sequence"/>
</dbReference>
<dbReference type="PANTHER" id="PTHR30024">
    <property type="entry name" value="ALIPHATIC SULFONATES-BINDING PROTEIN-RELATED"/>
    <property type="match status" value="1"/>
</dbReference>
<reference evidence="6 7" key="1">
    <citation type="submission" date="2016-10" db="EMBL/GenBank/DDBJ databases">
        <authorList>
            <person name="de Groot N.N."/>
        </authorList>
    </citation>
    <scope>NUCLEOTIDE SEQUENCE [LARGE SCALE GENOMIC DNA]</scope>
    <source>
        <strain evidence="6 7">CGMCC 4.5598</strain>
    </source>
</reference>
<feature type="domain" description="SsuA/THI5-like" evidence="5">
    <location>
        <begin position="87"/>
        <end position="299"/>
    </location>
</feature>
<dbReference type="InterPro" id="IPR015168">
    <property type="entry name" value="SsuA/THI5"/>
</dbReference>
<name>A0A1I0G1P7_9ACTN</name>
<proteinExistence type="inferred from homology"/>
<dbReference type="AlphaFoldDB" id="A0A1I0G1P7"/>
<dbReference type="RefSeq" id="WP_091080401.1">
    <property type="nucleotide sequence ID" value="NZ_FOHX01000003.1"/>
</dbReference>
<accession>A0A1I0G1P7</accession>
<evidence type="ECO:0000256" key="1">
    <source>
        <dbReference type="ARBA" id="ARBA00004418"/>
    </source>
</evidence>
<evidence type="ECO:0000256" key="2">
    <source>
        <dbReference type="ARBA" id="ARBA00010742"/>
    </source>
</evidence>
<gene>
    <name evidence="6" type="ORF">SAMN05421811_103714</name>
</gene>
<comment type="similarity">
    <text evidence="2">Belongs to the bacterial solute-binding protein SsuA/TauA family.</text>
</comment>
<feature type="transmembrane region" description="Helical" evidence="4">
    <location>
        <begin position="35"/>
        <end position="55"/>
    </location>
</feature>